<name>A0ABW7N926_9BACT</name>
<keyword evidence="9 10" id="KW-0998">Cell outer membrane</keyword>
<dbReference type="RefSeq" id="WP_395417536.1">
    <property type="nucleotide sequence ID" value="NZ_JBIPKE010000017.1"/>
</dbReference>
<proteinExistence type="inferred from homology"/>
<evidence type="ECO:0000256" key="8">
    <source>
        <dbReference type="ARBA" id="ARBA00023170"/>
    </source>
</evidence>
<dbReference type="Pfam" id="PF07715">
    <property type="entry name" value="Plug"/>
    <property type="match status" value="1"/>
</dbReference>
<evidence type="ECO:0000256" key="11">
    <source>
        <dbReference type="RuleBase" id="RU003357"/>
    </source>
</evidence>
<keyword evidence="7 10" id="KW-0472">Membrane</keyword>
<accession>A0ABW7N926</accession>
<evidence type="ECO:0000256" key="1">
    <source>
        <dbReference type="ARBA" id="ARBA00004571"/>
    </source>
</evidence>
<keyword evidence="2 10" id="KW-0813">Transport</keyword>
<sequence length="619" mass="69328">MVSRILMYVLTGTISLWAMAQEDTVYLEELPVVGDSFQRFTTGTGYRSIALTNSSSSLEEALSDENSIYFKSYGNQQLSSISFRGTSASQTSVLWHGIPANYPTLGQMDFSQWPAWLMERVAIQPGSGGALYGGGAIGGTVLIDSEMNLTESPLLEGKMSVGSFGYLFTGIRSAYGQGQWRGATKIFRSFLQNDFPYEYAGKQVRQKNASVLNYGVQQQLSYEVSPNQKVSLDAQYTRNDREVQPSKVSPNLQDELQTGNVRLAAGYQLELPKGSLTSTLAFLQNDQQYNQDDRTVSNQYSALVAYWGELSEVLAVRLGGNTNFFTARSDNYVSHFVDRQTALFGSLEIKPTTWWTGTINLRQSFYQENRPFTPSFNQKFSVLNTEKNRVAINSQLAWGFRYPTLNDLHWSPGGNPDLKPEESFNLEGGVGWTHTWPAFSSSLDLTAFNTWSDNWIIWLPDGSGIWSPRNFRAVEITGMEFSAKMSGKWIGLLHKVGSAYSYTQSQNKEGTNRGKQLPYTPLHNAHLSLKTSSDKGWFGKAMGDFTGKRFTTLDNTEIQSVDGYLLIDVHMGKTLAVSDTFDLEVSVVVKNVFDQPYENLINRAMPGRNYQFNLLIKYN</sequence>
<dbReference type="PROSITE" id="PS52016">
    <property type="entry name" value="TONB_DEPENDENT_REC_3"/>
    <property type="match status" value="1"/>
</dbReference>
<dbReference type="EMBL" id="JBIPKE010000017">
    <property type="protein sequence ID" value="MFH6984115.1"/>
    <property type="molecule type" value="Genomic_DNA"/>
</dbReference>
<dbReference type="PANTHER" id="PTHR30069:SF29">
    <property type="entry name" value="HEMOGLOBIN AND HEMOGLOBIN-HAPTOGLOBIN-BINDING PROTEIN 1-RELATED"/>
    <property type="match status" value="1"/>
</dbReference>
<evidence type="ECO:0000256" key="4">
    <source>
        <dbReference type="ARBA" id="ARBA00022692"/>
    </source>
</evidence>
<keyword evidence="16" id="KW-1185">Reference proteome</keyword>
<evidence type="ECO:0000313" key="16">
    <source>
        <dbReference type="Proteomes" id="UP001610063"/>
    </source>
</evidence>
<dbReference type="Gene3D" id="2.40.170.20">
    <property type="entry name" value="TonB-dependent receptor, beta-barrel domain"/>
    <property type="match status" value="1"/>
</dbReference>
<reference evidence="15 16" key="1">
    <citation type="journal article" date="2013" name="Int. J. Syst. Evol. Microbiol.">
        <title>Marinoscillum luteum sp. nov., isolated from marine sediment.</title>
        <authorList>
            <person name="Cha I.T."/>
            <person name="Park S.J."/>
            <person name="Kim S.J."/>
            <person name="Kim J.G."/>
            <person name="Jung M.Y."/>
            <person name="Shin K.S."/>
            <person name="Kwon K.K."/>
            <person name="Yang S.H."/>
            <person name="Seo Y.S."/>
            <person name="Rhee S.K."/>
        </authorList>
    </citation>
    <scope>NUCLEOTIDE SEQUENCE [LARGE SCALE GENOMIC DNA]</scope>
    <source>
        <strain evidence="15 16">KCTC 23939</strain>
    </source>
</reference>
<dbReference type="SUPFAM" id="SSF56935">
    <property type="entry name" value="Porins"/>
    <property type="match status" value="1"/>
</dbReference>
<evidence type="ECO:0000256" key="7">
    <source>
        <dbReference type="ARBA" id="ARBA00023136"/>
    </source>
</evidence>
<dbReference type="InterPro" id="IPR000531">
    <property type="entry name" value="Beta-barrel_TonB"/>
</dbReference>
<keyword evidence="4 10" id="KW-0812">Transmembrane</keyword>
<evidence type="ECO:0000256" key="12">
    <source>
        <dbReference type="SAM" id="SignalP"/>
    </source>
</evidence>
<feature type="domain" description="TonB-dependent receptor-like beta-barrel" evidence="13">
    <location>
        <begin position="187"/>
        <end position="591"/>
    </location>
</feature>
<gene>
    <name evidence="15" type="ORF">ACHKAR_11735</name>
</gene>
<dbReference type="Gene3D" id="2.170.130.10">
    <property type="entry name" value="TonB-dependent receptor, plug domain"/>
    <property type="match status" value="1"/>
</dbReference>
<keyword evidence="5 12" id="KW-0732">Signal</keyword>
<dbReference type="InterPro" id="IPR012910">
    <property type="entry name" value="Plug_dom"/>
</dbReference>
<comment type="subcellular location">
    <subcellularLocation>
        <location evidence="1 10">Cell outer membrane</location>
        <topology evidence="1 10">Multi-pass membrane protein</topology>
    </subcellularLocation>
</comment>
<evidence type="ECO:0000256" key="2">
    <source>
        <dbReference type="ARBA" id="ARBA00022448"/>
    </source>
</evidence>
<keyword evidence="3 10" id="KW-1134">Transmembrane beta strand</keyword>
<dbReference type="Proteomes" id="UP001610063">
    <property type="component" value="Unassembled WGS sequence"/>
</dbReference>
<dbReference type="Pfam" id="PF00593">
    <property type="entry name" value="TonB_dep_Rec_b-barrel"/>
    <property type="match status" value="1"/>
</dbReference>
<feature type="chain" id="PRO_5045105463" evidence="12">
    <location>
        <begin position="21"/>
        <end position="619"/>
    </location>
</feature>
<evidence type="ECO:0000256" key="3">
    <source>
        <dbReference type="ARBA" id="ARBA00022452"/>
    </source>
</evidence>
<evidence type="ECO:0000256" key="6">
    <source>
        <dbReference type="ARBA" id="ARBA00023077"/>
    </source>
</evidence>
<evidence type="ECO:0000256" key="10">
    <source>
        <dbReference type="PROSITE-ProRule" id="PRU01360"/>
    </source>
</evidence>
<evidence type="ECO:0000259" key="13">
    <source>
        <dbReference type="Pfam" id="PF00593"/>
    </source>
</evidence>
<keyword evidence="8 15" id="KW-0675">Receptor</keyword>
<evidence type="ECO:0000313" key="15">
    <source>
        <dbReference type="EMBL" id="MFH6984115.1"/>
    </source>
</evidence>
<dbReference type="InterPro" id="IPR039426">
    <property type="entry name" value="TonB-dep_rcpt-like"/>
</dbReference>
<dbReference type="PANTHER" id="PTHR30069">
    <property type="entry name" value="TONB-DEPENDENT OUTER MEMBRANE RECEPTOR"/>
    <property type="match status" value="1"/>
</dbReference>
<evidence type="ECO:0000259" key="14">
    <source>
        <dbReference type="Pfam" id="PF07715"/>
    </source>
</evidence>
<feature type="signal peptide" evidence="12">
    <location>
        <begin position="1"/>
        <end position="20"/>
    </location>
</feature>
<evidence type="ECO:0000256" key="9">
    <source>
        <dbReference type="ARBA" id="ARBA00023237"/>
    </source>
</evidence>
<feature type="domain" description="TonB-dependent receptor plug" evidence="14">
    <location>
        <begin position="54"/>
        <end position="140"/>
    </location>
</feature>
<comment type="caution">
    <text evidence="15">The sequence shown here is derived from an EMBL/GenBank/DDBJ whole genome shotgun (WGS) entry which is preliminary data.</text>
</comment>
<comment type="similarity">
    <text evidence="10 11">Belongs to the TonB-dependent receptor family.</text>
</comment>
<dbReference type="InterPro" id="IPR037066">
    <property type="entry name" value="Plug_dom_sf"/>
</dbReference>
<organism evidence="15 16">
    <name type="scientific">Marinoscillum luteum</name>
    <dbReference type="NCBI Taxonomy" id="861051"/>
    <lineage>
        <taxon>Bacteria</taxon>
        <taxon>Pseudomonadati</taxon>
        <taxon>Bacteroidota</taxon>
        <taxon>Cytophagia</taxon>
        <taxon>Cytophagales</taxon>
        <taxon>Reichenbachiellaceae</taxon>
        <taxon>Marinoscillum</taxon>
    </lineage>
</organism>
<protein>
    <submittedName>
        <fullName evidence="15">TonB-dependent receptor domain-containing protein</fullName>
    </submittedName>
</protein>
<evidence type="ECO:0000256" key="5">
    <source>
        <dbReference type="ARBA" id="ARBA00022729"/>
    </source>
</evidence>
<keyword evidence="6 11" id="KW-0798">TonB box</keyword>
<dbReference type="InterPro" id="IPR036942">
    <property type="entry name" value="Beta-barrel_TonB_sf"/>
</dbReference>